<name>A0A2M4B0U8_9DIPT</name>
<reference evidence="2" key="1">
    <citation type="submission" date="2018-01" db="EMBL/GenBank/DDBJ databases">
        <title>An insight into the sialome of Amazonian anophelines.</title>
        <authorList>
            <person name="Ribeiro J.M."/>
            <person name="Scarpassa V."/>
            <person name="Calvo E."/>
        </authorList>
    </citation>
    <scope>NUCLEOTIDE SEQUENCE</scope>
    <source>
        <tissue evidence="2">Salivary glands</tissue>
    </source>
</reference>
<dbReference type="EMBL" id="GGFK01013345">
    <property type="protein sequence ID" value="MBW46666.1"/>
    <property type="molecule type" value="Transcribed_RNA"/>
</dbReference>
<accession>A0A2M4B0U8</accession>
<organism evidence="2">
    <name type="scientific">Anopheles triannulatus</name>
    <dbReference type="NCBI Taxonomy" id="58253"/>
    <lineage>
        <taxon>Eukaryota</taxon>
        <taxon>Metazoa</taxon>
        <taxon>Ecdysozoa</taxon>
        <taxon>Arthropoda</taxon>
        <taxon>Hexapoda</taxon>
        <taxon>Insecta</taxon>
        <taxon>Pterygota</taxon>
        <taxon>Neoptera</taxon>
        <taxon>Endopterygota</taxon>
        <taxon>Diptera</taxon>
        <taxon>Nematocera</taxon>
        <taxon>Culicoidea</taxon>
        <taxon>Culicidae</taxon>
        <taxon>Anophelinae</taxon>
        <taxon>Anopheles</taxon>
    </lineage>
</organism>
<feature type="chain" id="PRO_5014630239" evidence="1">
    <location>
        <begin position="23"/>
        <end position="72"/>
    </location>
</feature>
<protein>
    <submittedName>
        <fullName evidence="2">Putative secreted protein</fullName>
    </submittedName>
</protein>
<evidence type="ECO:0000256" key="1">
    <source>
        <dbReference type="SAM" id="SignalP"/>
    </source>
</evidence>
<dbReference type="AlphaFoldDB" id="A0A2M4B0U8"/>
<evidence type="ECO:0000313" key="2">
    <source>
        <dbReference type="EMBL" id="MBW46666.1"/>
    </source>
</evidence>
<sequence>MSSSCNSLAALVAAVAATATKSQTPAAVQHRECLLRCNDMVDKKMRERFKWNAFGLWNERERVCVCVCERDM</sequence>
<proteinExistence type="predicted"/>
<feature type="signal peptide" evidence="1">
    <location>
        <begin position="1"/>
        <end position="22"/>
    </location>
</feature>
<keyword evidence="1" id="KW-0732">Signal</keyword>